<proteinExistence type="predicted"/>
<feature type="compositionally biased region" description="Low complexity" evidence="1">
    <location>
        <begin position="111"/>
        <end position="126"/>
    </location>
</feature>
<dbReference type="VEuPathDB" id="ToxoDB:EAH_00012540"/>
<feature type="compositionally biased region" description="Low complexity" evidence="1">
    <location>
        <begin position="21"/>
        <end position="37"/>
    </location>
</feature>
<gene>
    <name evidence="2" type="ORF">EAH_00012540</name>
</gene>
<dbReference type="RefSeq" id="XP_013250072.1">
    <property type="nucleotide sequence ID" value="XM_013394618.1"/>
</dbReference>
<reference evidence="2" key="1">
    <citation type="submission" date="2013-10" db="EMBL/GenBank/DDBJ databases">
        <title>Genomic analysis of the causative agents of coccidiosis in chickens.</title>
        <authorList>
            <person name="Reid A.J."/>
            <person name="Blake D."/>
            <person name="Billington K."/>
            <person name="Browne H."/>
            <person name="Dunn M."/>
            <person name="Hung S."/>
            <person name="Kawahara F."/>
            <person name="Miranda-Saavedra D."/>
            <person name="Mourier T."/>
            <person name="Nagra H."/>
            <person name="Otto T.D."/>
            <person name="Rawlings N."/>
            <person name="Sanchez A."/>
            <person name="Sanders M."/>
            <person name="Subramaniam C."/>
            <person name="Tay Y."/>
            <person name="Dear P."/>
            <person name="Doerig C."/>
            <person name="Gruber A."/>
            <person name="Parkinson J."/>
            <person name="Shirley M."/>
            <person name="Wan K.L."/>
            <person name="Berriman M."/>
            <person name="Tomley F."/>
            <person name="Pain A."/>
        </authorList>
    </citation>
    <scope>NUCLEOTIDE SEQUENCE</scope>
    <source>
        <strain evidence="2">Houghton</strain>
    </source>
</reference>
<evidence type="ECO:0000256" key="1">
    <source>
        <dbReference type="SAM" id="MobiDB-lite"/>
    </source>
</evidence>
<reference evidence="2" key="2">
    <citation type="submission" date="2013-10" db="EMBL/GenBank/DDBJ databases">
        <authorList>
            <person name="Aslett M."/>
        </authorList>
    </citation>
    <scope>NUCLEOTIDE SEQUENCE</scope>
    <source>
        <strain evidence="2">Houghton</strain>
    </source>
</reference>
<dbReference type="OMA" id="NAYHNIC"/>
<dbReference type="OrthoDB" id="10629947at2759"/>
<protein>
    <submittedName>
        <fullName evidence="2">Uncharacterized protein</fullName>
    </submittedName>
</protein>
<name>U6GKQ6_EIMAC</name>
<accession>U6GKQ6</accession>
<feature type="region of interest" description="Disordered" evidence="1">
    <location>
        <begin position="1"/>
        <end position="53"/>
    </location>
</feature>
<organism evidence="2 3">
    <name type="scientific">Eimeria acervulina</name>
    <name type="common">Coccidian parasite</name>
    <dbReference type="NCBI Taxonomy" id="5801"/>
    <lineage>
        <taxon>Eukaryota</taxon>
        <taxon>Sar</taxon>
        <taxon>Alveolata</taxon>
        <taxon>Apicomplexa</taxon>
        <taxon>Conoidasida</taxon>
        <taxon>Coccidia</taxon>
        <taxon>Eucoccidiorida</taxon>
        <taxon>Eimeriorina</taxon>
        <taxon>Eimeriidae</taxon>
        <taxon>Eimeria</taxon>
    </lineage>
</organism>
<feature type="region of interest" description="Disordered" evidence="1">
    <location>
        <begin position="111"/>
        <end position="145"/>
    </location>
</feature>
<dbReference type="Proteomes" id="UP000018050">
    <property type="component" value="Unassembled WGS sequence"/>
</dbReference>
<dbReference type="AlphaFoldDB" id="U6GKQ6"/>
<sequence length="642" mass="71919">MLASKRSHKAGGAPASKEDGPSQQQQGEQQQEQQHGQQQDEEEDPERQKLLQKLDELQQEMLLRQQLDELEWLLPMATDLSDRVESGEAYSALQDLRRSIQKAQQQQQVLQQQQEQEEQQQLQEPQEQWEEDSSASETPPVDPPMSIMKEAIERGVAALSRLHEEVRRHGLSIAGKTKNIQPTSVTCMREVEIIEKIDAGVSSSLASFLGTASFFQTVYSRKVEQVEQQLQELPPFTTLEEKQLLFAAEADFSFVEGARDSIETGQRSILYLSSTASAVAMLHLLRGANCLYREQRDLLEGRHAMCVAEKRRQLSHVPVDPAVLAAIEKIEEELKRGHRLLQRLHDAVEEMHKRDSVIAAQPAVQRAHEAGKVLKELLDDVAARMSSLPGAAWGGETAEDDGVQRVMRRLAQRACQDAAAATRRTVDVQKRLQARKTSASSELEIEQQPEQHQIYPGRKERRIKCVGLRKQLQDALERIERKVKSAFNQAFSASVSQQENSKGPMHSMDLVITARHAATVAENLLGGAEMLWLQWQMLEGVEEDMGLSANIAKRAASSPGLLYLQQQQQEDEDWEAQHPGLSERNKHFEALLRQFNANEAAAKMQTSLGDLVATAAAMKGTSIGLSSHVSEDQQAAVRRFSL</sequence>
<evidence type="ECO:0000313" key="3">
    <source>
        <dbReference type="Proteomes" id="UP000018050"/>
    </source>
</evidence>
<dbReference type="EMBL" id="HG671097">
    <property type="protein sequence ID" value="CDI79873.1"/>
    <property type="molecule type" value="Genomic_DNA"/>
</dbReference>
<keyword evidence="3" id="KW-1185">Reference proteome</keyword>
<evidence type="ECO:0000313" key="2">
    <source>
        <dbReference type="EMBL" id="CDI79873.1"/>
    </source>
</evidence>
<dbReference type="GeneID" id="25269324"/>